<dbReference type="PANTHER" id="PTHR33337:SF40">
    <property type="entry name" value="CENP-V_GFA DOMAIN-CONTAINING PROTEIN-RELATED"/>
    <property type="match status" value="1"/>
</dbReference>
<accession>A0A9P4LHQ7</accession>
<dbReference type="EMBL" id="ML978284">
    <property type="protein sequence ID" value="KAF2024797.1"/>
    <property type="molecule type" value="Genomic_DNA"/>
</dbReference>
<proteinExistence type="inferred from homology"/>
<dbReference type="AlphaFoldDB" id="A0A9P4LHQ7"/>
<evidence type="ECO:0000259" key="5">
    <source>
        <dbReference type="PROSITE" id="PS51891"/>
    </source>
</evidence>
<evidence type="ECO:0000256" key="2">
    <source>
        <dbReference type="ARBA" id="ARBA00022723"/>
    </source>
</evidence>
<keyword evidence="3" id="KW-0862">Zinc</keyword>
<comment type="caution">
    <text evidence="6">The sequence shown here is derived from an EMBL/GenBank/DDBJ whole genome shotgun (WGS) entry which is preliminary data.</text>
</comment>
<protein>
    <recommendedName>
        <fullName evidence="5">CENP-V/GFA domain-containing protein</fullName>
    </recommendedName>
</protein>
<evidence type="ECO:0000256" key="1">
    <source>
        <dbReference type="ARBA" id="ARBA00005495"/>
    </source>
</evidence>
<dbReference type="InterPro" id="IPR006913">
    <property type="entry name" value="CENP-V/GFA"/>
</dbReference>
<keyword evidence="4" id="KW-0456">Lyase</keyword>
<dbReference type="OrthoDB" id="2212170at2759"/>
<evidence type="ECO:0000313" key="6">
    <source>
        <dbReference type="EMBL" id="KAF2024797.1"/>
    </source>
</evidence>
<evidence type="ECO:0000313" key="7">
    <source>
        <dbReference type="Proteomes" id="UP000799777"/>
    </source>
</evidence>
<evidence type="ECO:0000256" key="4">
    <source>
        <dbReference type="ARBA" id="ARBA00023239"/>
    </source>
</evidence>
<dbReference type="PANTHER" id="PTHR33337">
    <property type="entry name" value="GFA DOMAIN-CONTAINING PROTEIN"/>
    <property type="match status" value="1"/>
</dbReference>
<reference evidence="6" key="1">
    <citation type="journal article" date="2020" name="Stud. Mycol.">
        <title>101 Dothideomycetes genomes: a test case for predicting lifestyles and emergence of pathogens.</title>
        <authorList>
            <person name="Haridas S."/>
            <person name="Albert R."/>
            <person name="Binder M."/>
            <person name="Bloem J."/>
            <person name="Labutti K."/>
            <person name="Salamov A."/>
            <person name="Andreopoulos B."/>
            <person name="Baker S."/>
            <person name="Barry K."/>
            <person name="Bills G."/>
            <person name="Bluhm B."/>
            <person name="Cannon C."/>
            <person name="Castanera R."/>
            <person name="Culley D."/>
            <person name="Daum C."/>
            <person name="Ezra D."/>
            <person name="Gonzalez J."/>
            <person name="Henrissat B."/>
            <person name="Kuo A."/>
            <person name="Liang C."/>
            <person name="Lipzen A."/>
            <person name="Lutzoni F."/>
            <person name="Magnuson J."/>
            <person name="Mondo S."/>
            <person name="Nolan M."/>
            <person name="Ohm R."/>
            <person name="Pangilinan J."/>
            <person name="Park H.-J."/>
            <person name="Ramirez L."/>
            <person name="Alfaro M."/>
            <person name="Sun H."/>
            <person name="Tritt A."/>
            <person name="Yoshinaga Y."/>
            <person name="Zwiers L.-H."/>
            <person name="Turgeon B."/>
            <person name="Goodwin S."/>
            <person name="Spatafora J."/>
            <person name="Crous P."/>
            <person name="Grigoriev I."/>
        </authorList>
    </citation>
    <scope>NUCLEOTIDE SEQUENCE</scope>
    <source>
        <strain evidence="6">CBS 110217</strain>
    </source>
</reference>
<dbReference type="Gene3D" id="3.90.1590.10">
    <property type="entry name" value="glutathione-dependent formaldehyde- activating enzyme (gfa)"/>
    <property type="match status" value="1"/>
</dbReference>
<dbReference type="Proteomes" id="UP000799777">
    <property type="component" value="Unassembled WGS sequence"/>
</dbReference>
<comment type="similarity">
    <text evidence="1">Belongs to the Gfa family.</text>
</comment>
<evidence type="ECO:0000256" key="3">
    <source>
        <dbReference type="ARBA" id="ARBA00022833"/>
    </source>
</evidence>
<dbReference type="GO" id="GO:0016846">
    <property type="term" value="F:carbon-sulfur lyase activity"/>
    <property type="evidence" value="ECO:0007669"/>
    <property type="project" value="InterPro"/>
</dbReference>
<feature type="domain" description="CENP-V/GFA" evidence="5">
    <location>
        <begin position="2"/>
        <end position="121"/>
    </location>
</feature>
<dbReference type="Pfam" id="PF04828">
    <property type="entry name" value="GFA"/>
    <property type="match status" value="1"/>
</dbReference>
<organism evidence="6 7">
    <name type="scientific">Setomelanomma holmii</name>
    <dbReference type="NCBI Taxonomy" id="210430"/>
    <lineage>
        <taxon>Eukaryota</taxon>
        <taxon>Fungi</taxon>
        <taxon>Dikarya</taxon>
        <taxon>Ascomycota</taxon>
        <taxon>Pezizomycotina</taxon>
        <taxon>Dothideomycetes</taxon>
        <taxon>Pleosporomycetidae</taxon>
        <taxon>Pleosporales</taxon>
        <taxon>Pleosporineae</taxon>
        <taxon>Phaeosphaeriaceae</taxon>
        <taxon>Setomelanomma</taxon>
    </lineage>
</organism>
<keyword evidence="2" id="KW-0479">Metal-binding</keyword>
<dbReference type="SUPFAM" id="SSF51316">
    <property type="entry name" value="Mss4-like"/>
    <property type="match status" value="1"/>
</dbReference>
<gene>
    <name evidence="6" type="ORF">EK21DRAFT_77915</name>
</gene>
<keyword evidence="7" id="KW-1185">Reference proteome</keyword>
<dbReference type="GO" id="GO:0046872">
    <property type="term" value="F:metal ion binding"/>
    <property type="evidence" value="ECO:0007669"/>
    <property type="project" value="UniProtKB-KW"/>
</dbReference>
<dbReference type="InterPro" id="IPR011057">
    <property type="entry name" value="Mss4-like_sf"/>
</dbReference>
<dbReference type="PROSITE" id="PS51891">
    <property type="entry name" value="CENP_V_GFA"/>
    <property type="match status" value="1"/>
</dbReference>
<sequence>MAQGRCNCSNIKVSLPEQPKQSVVCYCSNCRRAGSAVGSFLYVLDKNEVKIDDPNGHLKTYKDSDTKSGNTIIRQFCSNCGCPVASLISEDAPKMFLKAGLFEHIPPPAHKSFEQEEPEWLKISA</sequence>
<name>A0A9P4LHQ7_9PLEO</name>